<keyword evidence="2" id="KW-0812">Transmembrane</keyword>
<comment type="caution">
    <text evidence="4">The sequence shown here is derived from an EMBL/GenBank/DDBJ whole genome shotgun (WGS) entry which is preliminary data.</text>
</comment>
<feature type="domain" description="SPOR" evidence="3">
    <location>
        <begin position="142"/>
        <end position="223"/>
    </location>
</feature>
<dbReference type="EMBL" id="RWJF01000001">
    <property type="protein sequence ID" value="RST31811.1"/>
    <property type="molecule type" value="Genomic_DNA"/>
</dbReference>
<organism evidence="4 5">
    <name type="scientific">Sphingomonas ginkgonis</name>
    <dbReference type="NCBI Taxonomy" id="2315330"/>
    <lineage>
        <taxon>Bacteria</taxon>
        <taxon>Pseudomonadati</taxon>
        <taxon>Pseudomonadota</taxon>
        <taxon>Alphaproteobacteria</taxon>
        <taxon>Sphingomonadales</taxon>
        <taxon>Sphingomonadaceae</taxon>
        <taxon>Sphingomonas</taxon>
    </lineage>
</organism>
<evidence type="ECO:0000256" key="1">
    <source>
        <dbReference type="SAM" id="MobiDB-lite"/>
    </source>
</evidence>
<evidence type="ECO:0000313" key="5">
    <source>
        <dbReference type="Proteomes" id="UP000274661"/>
    </source>
</evidence>
<proteinExistence type="predicted"/>
<feature type="region of interest" description="Disordered" evidence="1">
    <location>
        <begin position="109"/>
        <end position="142"/>
    </location>
</feature>
<feature type="region of interest" description="Disordered" evidence="1">
    <location>
        <begin position="56"/>
        <end position="76"/>
    </location>
</feature>
<sequence length="223" mass="22995">MNVEERELPWLAAVDDEDEPRGLSARKMFAAILVVLLGAGLVAGTLFWLARDRDGSGPPELIRAQPGPYKVASNDKGSLDVAGDSVTAFSTSAGEDQDSQLDLNAVPEAPIARPQPTPQTTPPNETKAPATDAPEKVVATPPAGGAGSVIQLGAYARPAQAEAAWKALSSRFPTIAAMTKIVIPATVNGGTVYRLRAGAASSADARAACQTLKVAGENCLPVN</sequence>
<dbReference type="Gene3D" id="3.30.70.1070">
    <property type="entry name" value="Sporulation related repeat"/>
    <property type="match status" value="1"/>
</dbReference>
<reference evidence="4 5" key="1">
    <citation type="submission" date="2018-12" db="EMBL/GenBank/DDBJ databases">
        <title>Sphingomonas sp. HMF7854 Genome sequencing and assembly.</title>
        <authorList>
            <person name="Cha I."/>
            <person name="Kang H."/>
            <person name="Kim H."/>
            <person name="Kang J."/>
            <person name="Joh K."/>
        </authorList>
    </citation>
    <scope>NUCLEOTIDE SEQUENCE [LARGE SCALE GENOMIC DNA]</scope>
    <source>
        <strain evidence="4 5">HMF7854</strain>
    </source>
</reference>
<feature type="transmembrane region" description="Helical" evidence="2">
    <location>
        <begin position="28"/>
        <end position="50"/>
    </location>
</feature>
<evidence type="ECO:0000259" key="3">
    <source>
        <dbReference type="PROSITE" id="PS51724"/>
    </source>
</evidence>
<dbReference type="OrthoDB" id="7390714at2"/>
<dbReference type="RefSeq" id="WP_126719751.1">
    <property type="nucleotide sequence ID" value="NZ_RWJF01000001.1"/>
</dbReference>
<dbReference type="SUPFAM" id="SSF110997">
    <property type="entry name" value="Sporulation related repeat"/>
    <property type="match status" value="1"/>
</dbReference>
<name>A0A429VD62_9SPHN</name>
<accession>A0A429VD62</accession>
<gene>
    <name evidence="4" type="ORF">HMF7854_13920</name>
</gene>
<keyword evidence="2" id="KW-1133">Transmembrane helix</keyword>
<dbReference type="GO" id="GO:0042834">
    <property type="term" value="F:peptidoglycan binding"/>
    <property type="evidence" value="ECO:0007669"/>
    <property type="project" value="InterPro"/>
</dbReference>
<dbReference type="Proteomes" id="UP000274661">
    <property type="component" value="Unassembled WGS sequence"/>
</dbReference>
<dbReference type="InterPro" id="IPR007730">
    <property type="entry name" value="SPOR-like_dom"/>
</dbReference>
<dbReference type="InterPro" id="IPR036680">
    <property type="entry name" value="SPOR-like_sf"/>
</dbReference>
<evidence type="ECO:0000313" key="4">
    <source>
        <dbReference type="EMBL" id="RST31811.1"/>
    </source>
</evidence>
<dbReference type="Pfam" id="PF05036">
    <property type="entry name" value="SPOR"/>
    <property type="match status" value="1"/>
</dbReference>
<evidence type="ECO:0000256" key="2">
    <source>
        <dbReference type="SAM" id="Phobius"/>
    </source>
</evidence>
<keyword evidence="5" id="KW-1185">Reference proteome</keyword>
<keyword evidence="2" id="KW-0472">Membrane</keyword>
<dbReference type="PROSITE" id="PS51724">
    <property type="entry name" value="SPOR"/>
    <property type="match status" value="1"/>
</dbReference>
<protein>
    <submittedName>
        <fullName evidence="4">SPOR domain-containing protein</fullName>
    </submittedName>
</protein>
<dbReference type="AlphaFoldDB" id="A0A429VD62"/>